<keyword evidence="3" id="KW-1185">Reference proteome</keyword>
<evidence type="ECO:0000259" key="1">
    <source>
        <dbReference type="PROSITE" id="PS50835"/>
    </source>
</evidence>
<organism evidence="2 3">
    <name type="scientific">Sphaeramia orbicularis</name>
    <name type="common">orbiculate cardinalfish</name>
    <dbReference type="NCBI Taxonomy" id="375764"/>
    <lineage>
        <taxon>Eukaryota</taxon>
        <taxon>Metazoa</taxon>
        <taxon>Chordata</taxon>
        <taxon>Craniata</taxon>
        <taxon>Vertebrata</taxon>
        <taxon>Euteleostomi</taxon>
        <taxon>Actinopterygii</taxon>
        <taxon>Neopterygii</taxon>
        <taxon>Teleostei</taxon>
        <taxon>Neoteleostei</taxon>
        <taxon>Acanthomorphata</taxon>
        <taxon>Gobiaria</taxon>
        <taxon>Kurtiformes</taxon>
        <taxon>Apogonoidei</taxon>
        <taxon>Apogonidae</taxon>
        <taxon>Apogoninae</taxon>
        <taxon>Sphaeramia</taxon>
    </lineage>
</organism>
<dbReference type="SUPFAM" id="SSF48726">
    <property type="entry name" value="Immunoglobulin"/>
    <property type="match status" value="3"/>
</dbReference>
<dbReference type="Pfam" id="PF07679">
    <property type="entry name" value="I-set"/>
    <property type="match status" value="3"/>
</dbReference>
<dbReference type="Ensembl" id="ENSSORT00005031945.1">
    <property type="protein sequence ID" value="ENSSORP00005031078.1"/>
    <property type="gene ID" value="ENSSORG00005014822.1"/>
</dbReference>
<feature type="domain" description="Ig-like" evidence="1">
    <location>
        <begin position="13"/>
        <end position="102"/>
    </location>
</feature>
<dbReference type="InterPro" id="IPR003599">
    <property type="entry name" value="Ig_sub"/>
</dbReference>
<dbReference type="PANTHER" id="PTHR47633:SF4">
    <property type="entry name" value="MYOPALLADIN ISOFORM X1"/>
    <property type="match status" value="1"/>
</dbReference>
<dbReference type="SMART" id="SM00408">
    <property type="entry name" value="IGc2"/>
    <property type="match status" value="3"/>
</dbReference>
<dbReference type="InterPro" id="IPR036179">
    <property type="entry name" value="Ig-like_dom_sf"/>
</dbReference>
<name>A0A673ARL3_9TELE</name>
<dbReference type="InterPro" id="IPR003598">
    <property type="entry name" value="Ig_sub2"/>
</dbReference>
<reference evidence="2" key="2">
    <citation type="submission" date="2025-08" db="UniProtKB">
        <authorList>
            <consortium name="Ensembl"/>
        </authorList>
    </citation>
    <scope>IDENTIFICATION</scope>
</reference>
<dbReference type="CDD" id="cd00096">
    <property type="entry name" value="Ig"/>
    <property type="match status" value="3"/>
</dbReference>
<evidence type="ECO:0000313" key="3">
    <source>
        <dbReference type="Proteomes" id="UP000472271"/>
    </source>
</evidence>
<dbReference type="Gene3D" id="2.60.40.10">
    <property type="entry name" value="Immunoglobulins"/>
    <property type="match status" value="3"/>
</dbReference>
<dbReference type="InterPro" id="IPR013783">
    <property type="entry name" value="Ig-like_fold"/>
</dbReference>
<reference evidence="2" key="1">
    <citation type="submission" date="2019-06" db="EMBL/GenBank/DDBJ databases">
        <authorList>
            <consortium name="Wellcome Sanger Institute Data Sharing"/>
        </authorList>
    </citation>
    <scope>NUCLEOTIDE SEQUENCE [LARGE SCALE GENOMIC DNA]</scope>
</reference>
<evidence type="ECO:0000313" key="2">
    <source>
        <dbReference type="Ensembl" id="ENSSORP00005031078.1"/>
    </source>
</evidence>
<dbReference type="SMART" id="SM00409">
    <property type="entry name" value="IG"/>
    <property type="match status" value="3"/>
</dbReference>
<dbReference type="AlphaFoldDB" id="A0A673ARL3"/>
<dbReference type="InterPro" id="IPR013098">
    <property type="entry name" value="Ig_I-set"/>
</dbReference>
<dbReference type="PROSITE" id="PS50835">
    <property type="entry name" value="IG_LIKE"/>
    <property type="match status" value="2"/>
</dbReference>
<dbReference type="Proteomes" id="UP000472271">
    <property type="component" value="Chromosome 21"/>
</dbReference>
<protein>
    <recommendedName>
        <fullName evidence="1">Ig-like domain-containing protein</fullName>
    </recommendedName>
</protein>
<feature type="domain" description="Ig-like" evidence="1">
    <location>
        <begin position="135"/>
        <end position="259"/>
    </location>
</feature>
<dbReference type="InterPro" id="IPR007110">
    <property type="entry name" value="Ig-like_dom"/>
</dbReference>
<dbReference type="PANTHER" id="PTHR47633">
    <property type="entry name" value="IMMUNOGLOBULIN"/>
    <property type="match status" value="1"/>
</dbReference>
<proteinExistence type="predicted"/>
<dbReference type="FunFam" id="2.60.40.10:FF:000022">
    <property type="entry name" value="Cardiac titin"/>
    <property type="match status" value="3"/>
</dbReference>
<sequence>VSKFLKCCVVSEPAGISEHTQSISVTEGDPATLECRFSGSKPLKSRWMKAGEELRSGQKYLVQRSDISCILTILKTQSRDSGQYSCEVSNEAGRGSCEATVTVLGQFYPLLTLPESMNVLPGSNVQFKVVVSGSPPLTMKWFKNRKEVLSSADCSMIKDNTSSLLQFFSAKTSDSGRYICEIHNDVGSTSCQTTLLVKEISVRWFRDGVEVQQSVKHMMSFCSSVATLQISNVTENDSGKYFCEACNDAGTESCTAELVVKGLSSSQSLNQM</sequence>
<reference evidence="2" key="3">
    <citation type="submission" date="2025-09" db="UniProtKB">
        <authorList>
            <consortium name="Ensembl"/>
        </authorList>
    </citation>
    <scope>IDENTIFICATION</scope>
</reference>
<accession>A0A673ARL3</accession>